<dbReference type="AlphaFoldDB" id="A0A8T8K5Y6"/>
<dbReference type="RefSeq" id="WP_211532965.1">
    <property type="nucleotide sequence ID" value="NZ_CP058560.1"/>
</dbReference>
<keyword evidence="1" id="KW-0812">Transmembrane</keyword>
<dbReference type="GeneID" id="64821037"/>
<protein>
    <submittedName>
        <fullName evidence="2">Uncharacterized protein</fullName>
    </submittedName>
</protein>
<evidence type="ECO:0000313" key="3">
    <source>
        <dbReference type="Proteomes" id="UP000681041"/>
    </source>
</evidence>
<dbReference type="KEGG" id="meme:HYG87_09690"/>
<dbReference type="EMBL" id="CP058560">
    <property type="protein sequence ID" value="QUH24008.1"/>
    <property type="molecule type" value="Genomic_DNA"/>
</dbReference>
<reference evidence="2" key="1">
    <citation type="submission" date="2020-07" db="EMBL/GenBank/DDBJ databases">
        <title>Methanobacterium. sp. MethCan genome.</title>
        <authorList>
            <person name="Postec A."/>
            <person name="Quemeneur M."/>
        </authorList>
    </citation>
    <scope>NUCLEOTIDE SEQUENCE</scope>
    <source>
        <strain evidence="2">MethCAN</strain>
    </source>
</reference>
<dbReference type="OrthoDB" id="71289at2157"/>
<feature type="transmembrane region" description="Helical" evidence="1">
    <location>
        <begin position="184"/>
        <end position="203"/>
    </location>
</feature>
<sequence length="206" mass="23753">MKRILVFSLLCILLLAANPCWGDVIEPGTKEIPLYYQIENIDNYPEYFFLAHGIPSPSFEVLNSSEFSFYKLSMVYIYALPESEFNPVELENEDDSQINALFQNDSRLIKSNLELSGTFDTVPESDKLEKAVMILEIDSLNDTELIISKKQMKYYFTDGTQQVMDFQNQENIPQPLNAPEVSEYLLYILLPLLALGAIIFIIWKRK</sequence>
<proteinExistence type="predicted"/>
<gene>
    <name evidence="2" type="ORF">HYG87_09690</name>
</gene>
<accession>A0A8T8K5Y6</accession>
<keyword evidence="3" id="KW-1185">Reference proteome</keyword>
<name>A0A8T8K5Y6_9EURY</name>
<evidence type="ECO:0000256" key="1">
    <source>
        <dbReference type="SAM" id="Phobius"/>
    </source>
</evidence>
<keyword evidence="1" id="KW-1133">Transmembrane helix</keyword>
<organism evidence="2 3">
    <name type="scientific">Methanobacterium alkalithermotolerans</name>
    <dbReference type="NCBI Taxonomy" id="2731220"/>
    <lineage>
        <taxon>Archaea</taxon>
        <taxon>Methanobacteriati</taxon>
        <taxon>Methanobacteriota</taxon>
        <taxon>Methanomada group</taxon>
        <taxon>Methanobacteria</taxon>
        <taxon>Methanobacteriales</taxon>
        <taxon>Methanobacteriaceae</taxon>
        <taxon>Methanobacterium</taxon>
    </lineage>
</organism>
<keyword evidence="1" id="KW-0472">Membrane</keyword>
<evidence type="ECO:0000313" key="2">
    <source>
        <dbReference type="EMBL" id="QUH24008.1"/>
    </source>
</evidence>
<dbReference type="Proteomes" id="UP000681041">
    <property type="component" value="Chromosome"/>
</dbReference>